<gene>
    <name evidence="2" type="ORF">M422DRAFT_50931</name>
</gene>
<proteinExistence type="predicted"/>
<dbReference type="Proteomes" id="UP000054279">
    <property type="component" value="Unassembled WGS sequence"/>
</dbReference>
<dbReference type="EMBL" id="KN837176">
    <property type="protein sequence ID" value="KIJ36583.1"/>
    <property type="molecule type" value="Genomic_DNA"/>
</dbReference>
<dbReference type="HOGENOM" id="CLU_1846350_0_0_1"/>
<name>A0A0C9U1C3_SPHS4</name>
<feature type="compositionally biased region" description="Polar residues" evidence="1">
    <location>
        <begin position="1"/>
        <end position="11"/>
    </location>
</feature>
<feature type="region of interest" description="Disordered" evidence="1">
    <location>
        <begin position="1"/>
        <end position="139"/>
    </location>
</feature>
<feature type="compositionally biased region" description="Basic and acidic residues" evidence="1">
    <location>
        <begin position="128"/>
        <end position="139"/>
    </location>
</feature>
<feature type="compositionally biased region" description="Polar residues" evidence="1">
    <location>
        <begin position="58"/>
        <end position="67"/>
    </location>
</feature>
<protein>
    <submittedName>
        <fullName evidence="2">Uncharacterized protein</fullName>
    </submittedName>
</protein>
<evidence type="ECO:0000313" key="2">
    <source>
        <dbReference type="EMBL" id="KIJ36583.1"/>
    </source>
</evidence>
<keyword evidence="3" id="KW-1185">Reference proteome</keyword>
<evidence type="ECO:0000256" key="1">
    <source>
        <dbReference type="SAM" id="MobiDB-lite"/>
    </source>
</evidence>
<sequence>MILTNNTSSTAAPAISGGPSPTLHGSPAQQRLSPVPEYSSPDSASSNSYSGYGGTLSRQVASGSSRMNPAVIRSLSADPITGQPREYQPYYHDPNQSQRYNSSHTTPLQGGRDRERLPGSTSAPTAEEIMHTRHPWAER</sequence>
<accession>A0A0C9U1C3</accession>
<organism evidence="2 3">
    <name type="scientific">Sphaerobolus stellatus (strain SS14)</name>
    <dbReference type="NCBI Taxonomy" id="990650"/>
    <lineage>
        <taxon>Eukaryota</taxon>
        <taxon>Fungi</taxon>
        <taxon>Dikarya</taxon>
        <taxon>Basidiomycota</taxon>
        <taxon>Agaricomycotina</taxon>
        <taxon>Agaricomycetes</taxon>
        <taxon>Phallomycetidae</taxon>
        <taxon>Geastrales</taxon>
        <taxon>Sphaerobolaceae</taxon>
        <taxon>Sphaerobolus</taxon>
    </lineage>
</organism>
<feature type="compositionally biased region" description="Low complexity" evidence="1">
    <location>
        <begin position="38"/>
        <end position="50"/>
    </location>
</feature>
<dbReference type="AlphaFoldDB" id="A0A0C9U1C3"/>
<feature type="compositionally biased region" description="Polar residues" evidence="1">
    <location>
        <begin position="94"/>
        <end position="108"/>
    </location>
</feature>
<reference evidence="2 3" key="1">
    <citation type="submission" date="2014-06" db="EMBL/GenBank/DDBJ databases">
        <title>Evolutionary Origins and Diversification of the Mycorrhizal Mutualists.</title>
        <authorList>
            <consortium name="DOE Joint Genome Institute"/>
            <consortium name="Mycorrhizal Genomics Consortium"/>
            <person name="Kohler A."/>
            <person name="Kuo A."/>
            <person name="Nagy L.G."/>
            <person name="Floudas D."/>
            <person name="Copeland A."/>
            <person name="Barry K.W."/>
            <person name="Cichocki N."/>
            <person name="Veneault-Fourrey C."/>
            <person name="LaButti K."/>
            <person name="Lindquist E.A."/>
            <person name="Lipzen A."/>
            <person name="Lundell T."/>
            <person name="Morin E."/>
            <person name="Murat C."/>
            <person name="Riley R."/>
            <person name="Ohm R."/>
            <person name="Sun H."/>
            <person name="Tunlid A."/>
            <person name="Henrissat B."/>
            <person name="Grigoriev I.V."/>
            <person name="Hibbett D.S."/>
            <person name="Martin F."/>
        </authorList>
    </citation>
    <scope>NUCLEOTIDE SEQUENCE [LARGE SCALE GENOMIC DNA]</scope>
    <source>
        <strain evidence="2 3">SS14</strain>
    </source>
</reference>
<evidence type="ECO:0000313" key="3">
    <source>
        <dbReference type="Proteomes" id="UP000054279"/>
    </source>
</evidence>